<dbReference type="InterPro" id="IPR011250">
    <property type="entry name" value="OMP/PagP_B-barrel"/>
</dbReference>
<feature type="signal peptide" evidence="1">
    <location>
        <begin position="1"/>
        <end position="22"/>
    </location>
</feature>
<comment type="caution">
    <text evidence="2">The sequence shown here is derived from an EMBL/GenBank/DDBJ whole genome shotgun (WGS) entry which is preliminary data.</text>
</comment>
<protein>
    <recommendedName>
        <fullName evidence="4">Outer membrane protein beta-barrel domain-containing protein</fullName>
    </recommendedName>
</protein>
<dbReference type="SUPFAM" id="SSF56925">
    <property type="entry name" value="OMPA-like"/>
    <property type="match status" value="1"/>
</dbReference>
<feature type="chain" id="PRO_5023138212" description="Outer membrane protein beta-barrel domain-containing protein" evidence="1">
    <location>
        <begin position="23"/>
        <end position="258"/>
    </location>
</feature>
<accession>A0A5E6MFS8</accession>
<evidence type="ECO:0008006" key="4">
    <source>
        <dbReference type="Google" id="ProtNLM"/>
    </source>
</evidence>
<evidence type="ECO:0000313" key="2">
    <source>
        <dbReference type="EMBL" id="VVM08120.1"/>
    </source>
</evidence>
<dbReference type="RefSeq" id="WP_142525895.1">
    <property type="nucleotide sequence ID" value="NZ_CABFUZ020000222.1"/>
</dbReference>
<dbReference type="OrthoDB" id="186636at2"/>
<dbReference type="EMBL" id="CABFUZ020000222">
    <property type="protein sequence ID" value="VVM08120.1"/>
    <property type="molecule type" value="Genomic_DNA"/>
</dbReference>
<keyword evidence="3" id="KW-1185">Reference proteome</keyword>
<proteinExistence type="predicted"/>
<reference evidence="2" key="1">
    <citation type="submission" date="2019-09" db="EMBL/GenBank/DDBJ databases">
        <authorList>
            <person name="Cremers G."/>
        </authorList>
    </citation>
    <scope>NUCLEOTIDE SEQUENCE [LARGE SCALE GENOMIC DNA]</scope>
    <source>
        <strain evidence="2">3B</strain>
    </source>
</reference>
<evidence type="ECO:0000313" key="3">
    <source>
        <dbReference type="Proteomes" id="UP000381693"/>
    </source>
</evidence>
<name>A0A5E6MFS8_9BACT</name>
<gene>
    <name evidence="2" type="ORF">MAMC_01986</name>
</gene>
<evidence type="ECO:0000256" key="1">
    <source>
        <dbReference type="SAM" id="SignalP"/>
    </source>
</evidence>
<dbReference type="Proteomes" id="UP000381693">
    <property type="component" value="Unassembled WGS sequence"/>
</dbReference>
<keyword evidence="1" id="KW-0732">Signal</keyword>
<dbReference type="AlphaFoldDB" id="A0A5E6MFS8"/>
<sequence>MTNRLPALSLFGHLFAAASLFATPLVLPEDGVLVPHAPPDPKPQAALLSAGMRAASKHSSGSWYLSIGMGTGFPQYNDGEVVNDRTGAIEPFKADTSFAFTSLLSTGYRWFDPERWGHWCFDIDFVGAYLGSGHGAPNESSAINLGFLGLRGRLGYRILEDRVEPFVGFAGGGVVVNTESASVNHGEVWGYWFAPGCGLRYYIPRSRWSVTVEGLFRFVGGVNGLSAPGATINETPHAGLDGHWIYVPVGVVALGYRF</sequence>
<organism evidence="2 3">
    <name type="scientific">Methylacidimicrobium cyclopophantes</name>
    <dbReference type="NCBI Taxonomy" id="1041766"/>
    <lineage>
        <taxon>Bacteria</taxon>
        <taxon>Pseudomonadati</taxon>
        <taxon>Verrucomicrobiota</taxon>
        <taxon>Methylacidimicrobium</taxon>
    </lineage>
</organism>